<dbReference type="Pfam" id="PF07866">
    <property type="entry name" value="DUF1653"/>
    <property type="match status" value="1"/>
</dbReference>
<reference evidence="2 3" key="1">
    <citation type="submission" date="2021-04" db="EMBL/GenBank/DDBJ databases">
        <title>novel species isolated from subtropical streams in China.</title>
        <authorList>
            <person name="Lu H."/>
        </authorList>
    </citation>
    <scope>NUCLEOTIDE SEQUENCE [LARGE SCALE GENOMIC DNA]</scope>
    <source>
        <strain evidence="2 3">BYS107W</strain>
    </source>
</reference>
<sequence>MSSSRASKSGTSNKVRYRHYKGGIYELVCEATQEADLQAAIVYRAADGSLWIRPKSVFFEMIEVGGKLVQRFTEIE</sequence>
<feature type="domain" description="DUF1653" evidence="1">
    <location>
        <begin position="16"/>
        <end position="73"/>
    </location>
</feature>
<dbReference type="EMBL" id="JAGSPM010000001">
    <property type="protein sequence ID" value="MBR7744985.1"/>
    <property type="molecule type" value="Genomic_DNA"/>
</dbReference>
<evidence type="ECO:0000313" key="2">
    <source>
        <dbReference type="EMBL" id="MBR7744985.1"/>
    </source>
</evidence>
<dbReference type="Proteomes" id="UP000680158">
    <property type="component" value="Unassembled WGS sequence"/>
</dbReference>
<organism evidence="2 3">
    <name type="scientific">Undibacterium baiyunense</name>
    <dbReference type="NCBI Taxonomy" id="2828731"/>
    <lineage>
        <taxon>Bacteria</taxon>
        <taxon>Pseudomonadati</taxon>
        <taxon>Pseudomonadota</taxon>
        <taxon>Betaproteobacteria</taxon>
        <taxon>Burkholderiales</taxon>
        <taxon>Oxalobacteraceae</taxon>
        <taxon>Undibacterium</taxon>
    </lineage>
</organism>
<gene>
    <name evidence="2" type="ORF">KDM92_00205</name>
</gene>
<keyword evidence="3" id="KW-1185">Reference proteome</keyword>
<dbReference type="InterPro" id="IPR037135">
    <property type="entry name" value="DUF1653-like_dom_sf"/>
</dbReference>
<comment type="caution">
    <text evidence="2">The sequence shown here is derived from an EMBL/GenBank/DDBJ whole genome shotgun (WGS) entry which is preliminary data.</text>
</comment>
<protein>
    <submittedName>
        <fullName evidence="2">DUF1653 domain-containing protein</fullName>
    </submittedName>
</protein>
<name>A0A941DB32_9BURK</name>
<dbReference type="Gene3D" id="2.30.30.320">
    <property type="entry name" value="DUF1653-like domain"/>
    <property type="match status" value="1"/>
</dbReference>
<dbReference type="InterPro" id="IPR023387">
    <property type="entry name" value="DUF1653-like_dom"/>
</dbReference>
<proteinExistence type="predicted"/>
<dbReference type="AlphaFoldDB" id="A0A941DB32"/>
<accession>A0A941DB32</accession>
<evidence type="ECO:0000259" key="1">
    <source>
        <dbReference type="Pfam" id="PF07866"/>
    </source>
</evidence>
<evidence type="ECO:0000313" key="3">
    <source>
        <dbReference type="Proteomes" id="UP000680158"/>
    </source>
</evidence>